<accession>A0A560D4K0</accession>
<dbReference type="AlphaFoldDB" id="A0A560D4K0"/>
<evidence type="ECO:0000313" key="2">
    <source>
        <dbReference type="Proteomes" id="UP000319949"/>
    </source>
</evidence>
<protein>
    <submittedName>
        <fullName evidence="1">Uncharacterized protein</fullName>
    </submittedName>
</protein>
<dbReference type="EMBL" id="VITK01000012">
    <property type="protein sequence ID" value="TWA92032.1"/>
    <property type="molecule type" value="Genomic_DNA"/>
</dbReference>
<keyword evidence="2" id="KW-1185">Reference proteome</keyword>
<sequence>MTRKIGDIEVPIDDITRIPKSEFLDCIRVALGKDA</sequence>
<proteinExistence type="predicted"/>
<reference evidence="1 2" key="1">
    <citation type="submission" date="2019-06" db="EMBL/GenBank/DDBJ databases">
        <title>Genomic Encyclopedia of Type Strains, Phase IV (KMG-V): Genome sequencing to study the core and pangenomes of soil and plant-associated prokaryotes.</title>
        <authorList>
            <person name="Whitman W."/>
        </authorList>
    </citation>
    <scope>NUCLEOTIDE SEQUENCE [LARGE SCALE GENOMIC DNA]</scope>
    <source>
        <strain evidence="1 2">BR 510</strain>
    </source>
</reference>
<comment type="caution">
    <text evidence="1">The sequence shown here is derived from an EMBL/GenBank/DDBJ whole genome shotgun (WGS) entry which is preliminary data.</text>
</comment>
<gene>
    <name evidence="1" type="ORF">FBZ96_11238</name>
</gene>
<evidence type="ECO:0000313" key="1">
    <source>
        <dbReference type="EMBL" id="TWA92032.1"/>
    </source>
</evidence>
<organism evidence="1 2">
    <name type="scientific">Bradyrhizobium stylosanthis</name>
    <dbReference type="NCBI Taxonomy" id="1803665"/>
    <lineage>
        <taxon>Bacteria</taxon>
        <taxon>Pseudomonadati</taxon>
        <taxon>Pseudomonadota</taxon>
        <taxon>Alphaproteobacteria</taxon>
        <taxon>Hyphomicrobiales</taxon>
        <taxon>Nitrobacteraceae</taxon>
        <taxon>Bradyrhizobium</taxon>
    </lineage>
</organism>
<dbReference type="Proteomes" id="UP000319949">
    <property type="component" value="Unassembled WGS sequence"/>
</dbReference>
<name>A0A560D4K0_9BRAD</name>